<dbReference type="EMBL" id="CP073115">
    <property type="protein sequence ID" value="UTG68962.1"/>
    <property type="molecule type" value="Genomic_DNA"/>
</dbReference>
<name>A0A9X9HSP6_NEISU</name>
<evidence type="ECO:0000313" key="1">
    <source>
        <dbReference type="EMBL" id="UTG68962.1"/>
    </source>
</evidence>
<proteinExistence type="predicted"/>
<dbReference type="AlphaFoldDB" id="A0A9X9HSP6"/>
<accession>A0A9X9HSP6</accession>
<sequence>MLFKNEKDFFYISEFELDALAKFYLDKPLSYVFYLFLKETEHLKKFSMNKCMNFYNRIDFEKSCFEILFKDDSVFSIGNGEINVTGFNNNFSVCIQL</sequence>
<gene>
    <name evidence="1" type="ORF">KCG54_06900</name>
</gene>
<dbReference type="RefSeq" id="WP_254323771.1">
    <property type="nucleotide sequence ID" value="NZ_CP073115.1"/>
</dbReference>
<dbReference type="Proteomes" id="UP001057296">
    <property type="component" value="Chromosome"/>
</dbReference>
<protein>
    <submittedName>
        <fullName evidence="1">Uncharacterized protein</fullName>
    </submittedName>
</protein>
<reference evidence="1" key="1">
    <citation type="submission" date="2021-04" db="EMBL/GenBank/DDBJ databases">
        <title>Characterizing Neisseria spp. as novel respiratory pathobionts in bronchiectasis.</title>
        <authorList>
            <person name="Li L."/>
            <person name="Mac Aogain M."/>
            <person name="Xu T."/>
            <person name="Jaggi T.K."/>
            <person name="Chan L.Y."/>
            <person name="Keir H.R."/>
            <person name="Dicker A.J."/>
            <person name="Qu J."/>
            <person name="Liu Y."/>
            <person name="Chen H.S."/>
            <person name="Koh M.S."/>
            <person name="Ong T.H."/>
            <person name="Lim A.Y.H."/>
            <person name="Abisheganaden J."/>
            <person name="Low T.B."/>
            <person name="Oliver B.G."/>
            <person name="Tan N.S."/>
            <person name="Fang M."/>
            <person name="Chalmers J.D."/>
            <person name="Chotirmall S.H."/>
        </authorList>
    </citation>
    <scope>NUCLEOTIDE SEQUENCE</scope>
    <source>
        <strain evidence="1">TT0077</strain>
    </source>
</reference>
<organism evidence="1 2">
    <name type="scientific">Neisseria subflava</name>
    <dbReference type="NCBI Taxonomy" id="28449"/>
    <lineage>
        <taxon>Bacteria</taxon>
        <taxon>Pseudomonadati</taxon>
        <taxon>Pseudomonadota</taxon>
        <taxon>Betaproteobacteria</taxon>
        <taxon>Neisseriales</taxon>
        <taxon>Neisseriaceae</taxon>
        <taxon>Neisseria</taxon>
    </lineage>
</organism>
<evidence type="ECO:0000313" key="2">
    <source>
        <dbReference type="Proteomes" id="UP001057296"/>
    </source>
</evidence>